<reference evidence="2 4" key="1">
    <citation type="journal article" date="2008" name="Science">
        <title>The Physcomitrella genome reveals evolutionary insights into the conquest of land by plants.</title>
        <authorList>
            <person name="Rensing S."/>
            <person name="Lang D."/>
            <person name="Zimmer A."/>
            <person name="Terry A."/>
            <person name="Salamov A."/>
            <person name="Shapiro H."/>
            <person name="Nishiyama T."/>
            <person name="Perroud P.-F."/>
            <person name="Lindquist E."/>
            <person name="Kamisugi Y."/>
            <person name="Tanahashi T."/>
            <person name="Sakakibara K."/>
            <person name="Fujita T."/>
            <person name="Oishi K."/>
            <person name="Shin-I T."/>
            <person name="Kuroki Y."/>
            <person name="Toyoda A."/>
            <person name="Suzuki Y."/>
            <person name="Hashimoto A."/>
            <person name="Yamaguchi K."/>
            <person name="Sugano A."/>
            <person name="Kohara Y."/>
            <person name="Fujiyama A."/>
            <person name="Anterola A."/>
            <person name="Aoki S."/>
            <person name="Ashton N."/>
            <person name="Barbazuk W.B."/>
            <person name="Barker E."/>
            <person name="Bennetzen J."/>
            <person name="Bezanilla M."/>
            <person name="Blankenship R."/>
            <person name="Cho S.H."/>
            <person name="Dutcher S."/>
            <person name="Estelle M."/>
            <person name="Fawcett J.A."/>
            <person name="Gundlach H."/>
            <person name="Hanada K."/>
            <person name="Heyl A."/>
            <person name="Hicks K.A."/>
            <person name="Hugh J."/>
            <person name="Lohr M."/>
            <person name="Mayer K."/>
            <person name="Melkozernov A."/>
            <person name="Murata T."/>
            <person name="Nelson D."/>
            <person name="Pils B."/>
            <person name="Prigge M."/>
            <person name="Reiss B."/>
            <person name="Renner T."/>
            <person name="Rombauts S."/>
            <person name="Rushton P."/>
            <person name="Sanderfoot A."/>
            <person name="Schween G."/>
            <person name="Shiu S.-H."/>
            <person name="Stueber K."/>
            <person name="Theodoulou F.L."/>
            <person name="Tu H."/>
            <person name="Van de Peer Y."/>
            <person name="Verrier P.J."/>
            <person name="Waters E."/>
            <person name="Wood A."/>
            <person name="Yang L."/>
            <person name="Cove D."/>
            <person name="Cuming A."/>
            <person name="Hasebe M."/>
            <person name="Lucas S."/>
            <person name="Mishler D.B."/>
            <person name="Reski R."/>
            <person name="Grigoriev I."/>
            <person name="Quatrano R.S."/>
            <person name="Boore J.L."/>
        </authorList>
    </citation>
    <scope>NUCLEOTIDE SEQUENCE [LARGE SCALE GENOMIC DNA]</scope>
    <source>
        <strain evidence="3 4">cv. Gransden 2004</strain>
    </source>
</reference>
<sequence length="226" mass="25428">MFFEKLGMMVYVKGTMLGTCGLRRRGLLLCSIWLLLVCVSCLGCGAHGLGSSDVPVLRVGEEKKGESLSFYDGSSREYEVRGLQDRKWYEIKISYPASIPASFEISLVHKSSPDMPRSGRRLLNTEKMMFYVTKDFPQQAATAEYWKRVIVVVHPAAVLSKQHTSNQPFILYNIMCEEVIMGIPKQAWWVGFLAVLVVCFAYSVSTMLPATLIPIKSRFKAPKEAQ</sequence>
<dbReference type="EnsemblPlants" id="Pp3c24_1520V3.1">
    <property type="protein sequence ID" value="Pp3c24_1520V3.1"/>
    <property type="gene ID" value="Pp3c24_1520"/>
</dbReference>
<gene>
    <name evidence="3" type="primary">LOC112276477</name>
    <name evidence="2" type="ORF">PHYPA_028505</name>
</gene>
<feature type="transmembrane region" description="Helical" evidence="1">
    <location>
        <begin position="188"/>
        <end position="213"/>
    </location>
</feature>
<dbReference type="Gramene" id="Pp3c24_1520V3.2">
    <property type="protein sequence ID" value="Pp3c24_1520V3.2"/>
    <property type="gene ID" value="Pp3c24_1520"/>
</dbReference>
<evidence type="ECO:0000313" key="3">
    <source>
        <dbReference type="EnsemblPlants" id="Pp3c24_1520V3.1"/>
    </source>
</evidence>
<keyword evidence="1" id="KW-0812">Transmembrane</keyword>
<dbReference type="PANTHER" id="PTHR35465:SF1">
    <property type="entry name" value="PHOSPHATIDYLINOSITOL-GLYCAN BIOSYNTHESIS CLASS X PROTEIN"/>
    <property type="match status" value="1"/>
</dbReference>
<evidence type="ECO:0000256" key="1">
    <source>
        <dbReference type="SAM" id="Phobius"/>
    </source>
</evidence>
<keyword evidence="4" id="KW-1185">Reference proteome</keyword>
<dbReference type="AlphaFoldDB" id="A0A2K1IF62"/>
<dbReference type="RefSeq" id="XP_024363609.1">
    <property type="nucleotide sequence ID" value="XM_024507841.2"/>
</dbReference>
<dbReference type="Gramene" id="Pp3c24_1520V3.1">
    <property type="protein sequence ID" value="Pp3c24_1520V3.1"/>
    <property type="gene ID" value="Pp3c24_1520"/>
</dbReference>
<reference evidence="3" key="3">
    <citation type="submission" date="2020-12" db="UniProtKB">
        <authorList>
            <consortium name="EnsemblPlants"/>
        </authorList>
    </citation>
    <scope>IDENTIFICATION</scope>
</reference>
<dbReference type="PaxDb" id="3218-PP1S18_307V6.1"/>
<dbReference type="PANTHER" id="PTHR35465">
    <property type="entry name" value="CAVEOLIN-1 PROTEIN"/>
    <property type="match status" value="1"/>
</dbReference>
<keyword evidence="1" id="KW-0472">Membrane</keyword>
<evidence type="ECO:0000313" key="4">
    <source>
        <dbReference type="Proteomes" id="UP000006727"/>
    </source>
</evidence>
<name>A0A2K1IF62_PHYPA</name>
<proteinExistence type="predicted"/>
<protein>
    <submittedName>
        <fullName evidence="2 3">Uncharacterized protein</fullName>
    </submittedName>
</protein>
<dbReference type="GeneID" id="112276477"/>
<keyword evidence="1" id="KW-1133">Transmembrane helix</keyword>
<reference evidence="2 4" key="2">
    <citation type="journal article" date="2018" name="Plant J.">
        <title>The Physcomitrella patens chromosome-scale assembly reveals moss genome structure and evolution.</title>
        <authorList>
            <person name="Lang D."/>
            <person name="Ullrich K.K."/>
            <person name="Murat F."/>
            <person name="Fuchs J."/>
            <person name="Jenkins J."/>
            <person name="Haas F.B."/>
            <person name="Piednoel M."/>
            <person name="Gundlach H."/>
            <person name="Van Bel M."/>
            <person name="Meyberg R."/>
            <person name="Vives C."/>
            <person name="Morata J."/>
            <person name="Symeonidi A."/>
            <person name="Hiss M."/>
            <person name="Muchero W."/>
            <person name="Kamisugi Y."/>
            <person name="Saleh O."/>
            <person name="Blanc G."/>
            <person name="Decker E.L."/>
            <person name="van Gessel N."/>
            <person name="Grimwood J."/>
            <person name="Hayes R.D."/>
            <person name="Graham S.W."/>
            <person name="Gunter L.E."/>
            <person name="McDaniel S.F."/>
            <person name="Hoernstein S.N.W."/>
            <person name="Larsson A."/>
            <person name="Li F.W."/>
            <person name="Perroud P.F."/>
            <person name="Phillips J."/>
            <person name="Ranjan P."/>
            <person name="Rokshar D.S."/>
            <person name="Rothfels C.J."/>
            <person name="Schneider L."/>
            <person name="Shu S."/>
            <person name="Stevenson D.W."/>
            <person name="Thummler F."/>
            <person name="Tillich M."/>
            <person name="Villarreal Aguilar J.C."/>
            <person name="Widiez T."/>
            <person name="Wong G.K."/>
            <person name="Wymore A."/>
            <person name="Zhang Y."/>
            <person name="Zimmer A.D."/>
            <person name="Quatrano R.S."/>
            <person name="Mayer K.F.X."/>
            <person name="Goodstein D."/>
            <person name="Casacuberta J.M."/>
            <person name="Vandepoele K."/>
            <person name="Reski R."/>
            <person name="Cuming A.C."/>
            <person name="Tuskan G.A."/>
            <person name="Maumus F."/>
            <person name="Salse J."/>
            <person name="Schmutz J."/>
            <person name="Rensing S.A."/>
        </authorList>
    </citation>
    <scope>NUCLEOTIDE SEQUENCE [LARGE SCALE GENOMIC DNA]</scope>
    <source>
        <strain evidence="3 4">cv. Gransden 2004</strain>
    </source>
</reference>
<dbReference type="Proteomes" id="UP000006727">
    <property type="component" value="Chromosome 24"/>
</dbReference>
<organism evidence="2">
    <name type="scientific">Physcomitrium patens</name>
    <name type="common">Spreading-leaved earth moss</name>
    <name type="synonym">Physcomitrella patens</name>
    <dbReference type="NCBI Taxonomy" id="3218"/>
    <lineage>
        <taxon>Eukaryota</taxon>
        <taxon>Viridiplantae</taxon>
        <taxon>Streptophyta</taxon>
        <taxon>Embryophyta</taxon>
        <taxon>Bryophyta</taxon>
        <taxon>Bryophytina</taxon>
        <taxon>Bryopsida</taxon>
        <taxon>Funariidae</taxon>
        <taxon>Funariales</taxon>
        <taxon>Funariaceae</taxon>
        <taxon>Physcomitrium</taxon>
    </lineage>
</organism>
<dbReference type="OrthoDB" id="3360032at2759"/>
<dbReference type="EMBL" id="ABEU02000024">
    <property type="protein sequence ID" value="PNR27913.1"/>
    <property type="molecule type" value="Genomic_DNA"/>
</dbReference>
<dbReference type="EnsemblPlants" id="Pp3c24_1520V3.2">
    <property type="protein sequence ID" value="Pp3c24_1520V3.2"/>
    <property type="gene ID" value="Pp3c24_1520"/>
</dbReference>
<accession>A0A2K1IF62</accession>
<evidence type="ECO:0000313" key="2">
    <source>
        <dbReference type="EMBL" id="PNR27913.1"/>
    </source>
</evidence>